<comment type="caution">
    <text evidence="1">The sequence shown here is derived from an EMBL/GenBank/DDBJ whole genome shotgun (WGS) entry which is preliminary data.</text>
</comment>
<evidence type="ECO:0000313" key="2">
    <source>
        <dbReference type="Proteomes" id="UP001171945"/>
    </source>
</evidence>
<dbReference type="EMBL" id="JAUCGM010000239">
    <property type="protein sequence ID" value="MDM8562658.1"/>
    <property type="molecule type" value="Genomic_DNA"/>
</dbReference>
<dbReference type="Proteomes" id="UP001171945">
    <property type="component" value="Unassembled WGS sequence"/>
</dbReference>
<protein>
    <submittedName>
        <fullName evidence="1">Uncharacterized protein</fullName>
    </submittedName>
</protein>
<accession>A0ABT7VSW9</accession>
<keyword evidence="2" id="KW-1185">Reference proteome</keyword>
<gene>
    <name evidence="1" type="ORF">QUF54_04815</name>
</gene>
<organism evidence="1 2">
    <name type="scientific">Candidatus Marithioploca araucensis</name>
    <dbReference type="NCBI Taxonomy" id="70273"/>
    <lineage>
        <taxon>Bacteria</taxon>
        <taxon>Pseudomonadati</taxon>
        <taxon>Pseudomonadota</taxon>
        <taxon>Gammaproteobacteria</taxon>
        <taxon>Thiotrichales</taxon>
        <taxon>Thiotrichaceae</taxon>
        <taxon>Candidatus Marithioploca</taxon>
    </lineage>
</organism>
<evidence type="ECO:0000313" key="1">
    <source>
        <dbReference type="EMBL" id="MDM8562658.1"/>
    </source>
</evidence>
<name>A0ABT7VSW9_9GAMM</name>
<reference evidence="1" key="1">
    <citation type="submission" date="2023-06" db="EMBL/GenBank/DDBJ databases">
        <title>Uncultivated large filamentous bacteria from sulfidic sediments reveal new species and different genomic features in energy metabolism and defense.</title>
        <authorList>
            <person name="Fonseca A."/>
        </authorList>
    </citation>
    <scope>NUCLEOTIDE SEQUENCE</scope>
    <source>
        <strain evidence="1">HSG4</strain>
    </source>
</reference>
<sequence>MDLQTITISLPTPIYRRVEQHSQLMQRSVAEELVAVVIDYSEKETLADDIEQALAQLDWFTDSELWQVARLTVSQENSVAMQELLEKQQRDGLTTLESQQVQQLSHLFNRVMLLRAKAAALLKKRGDDISSIINENE</sequence>
<proteinExistence type="predicted"/>